<dbReference type="InterPro" id="IPR029058">
    <property type="entry name" value="AB_hydrolase_fold"/>
</dbReference>
<protein>
    <recommendedName>
        <fullName evidence="2">Alpha/beta hydrolase fold-3 domain-containing protein</fullName>
    </recommendedName>
</protein>
<accession>A0A165ZV49</accession>
<dbReference type="PANTHER" id="PTHR48081:SF8">
    <property type="entry name" value="ALPHA_BETA HYDROLASE FOLD-3 DOMAIN-CONTAINING PROTEIN-RELATED"/>
    <property type="match status" value="1"/>
</dbReference>
<reference evidence="3 4" key="1">
    <citation type="journal article" date="2016" name="Mol. Biol. Evol.">
        <title>Comparative Genomics of Early-Diverging Mushroom-Forming Fungi Provides Insights into the Origins of Lignocellulose Decay Capabilities.</title>
        <authorList>
            <person name="Nagy L.G."/>
            <person name="Riley R."/>
            <person name="Tritt A."/>
            <person name="Adam C."/>
            <person name="Daum C."/>
            <person name="Floudas D."/>
            <person name="Sun H."/>
            <person name="Yadav J.S."/>
            <person name="Pangilinan J."/>
            <person name="Larsson K.H."/>
            <person name="Matsuura K."/>
            <person name="Barry K."/>
            <person name="Labutti K."/>
            <person name="Kuo R."/>
            <person name="Ohm R.A."/>
            <person name="Bhattacharya S.S."/>
            <person name="Shirouzu T."/>
            <person name="Yoshinaga Y."/>
            <person name="Martin F.M."/>
            <person name="Grigoriev I.V."/>
            <person name="Hibbett D.S."/>
        </authorList>
    </citation>
    <scope>NUCLEOTIDE SEQUENCE [LARGE SCALE GENOMIC DNA]</scope>
    <source>
        <strain evidence="3 4">HHB10207 ss-3</strain>
    </source>
</reference>
<feature type="domain" description="Alpha/beta hydrolase fold-3" evidence="2">
    <location>
        <begin position="95"/>
        <end position="307"/>
    </location>
</feature>
<organism evidence="3 4">
    <name type="scientific">Sistotremastrum suecicum HHB10207 ss-3</name>
    <dbReference type="NCBI Taxonomy" id="1314776"/>
    <lineage>
        <taxon>Eukaryota</taxon>
        <taxon>Fungi</taxon>
        <taxon>Dikarya</taxon>
        <taxon>Basidiomycota</taxon>
        <taxon>Agaricomycotina</taxon>
        <taxon>Agaricomycetes</taxon>
        <taxon>Sistotremastrales</taxon>
        <taxon>Sistotremastraceae</taxon>
        <taxon>Sistotremastrum</taxon>
    </lineage>
</organism>
<dbReference type="EMBL" id="KV428170">
    <property type="protein sequence ID" value="KZT34669.1"/>
    <property type="molecule type" value="Genomic_DNA"/>
</dbReference>
<name>A0A165ZV49_9AGAM</name>
<dbReference type="PANTHER" id="PTHR48081">
    <property type="entry name" value="AB HYDROLASE SUPERFAMILY PROTEIN C4A8.06C"/>
    <property type="match status" value="1"/>
</dbReference>
<dbReference type="Proteomes" id="UP000076798">
    <property type="component" value="Unassembled WGS sequence"/>
</dbReference>
<dbReference type="InterPro" id="IPR013094">
    <property type="entry name" value="AB_hydrolase_3"/>
</dbReference>
<dbReference type="SUPFAM" id="SSF53474">
    <property type="entry name" value="alpha/beta-Hydrolases"/>
    <property type="match status" value="1"/>
</dbReference>
<keyword evidence="1" id="KW-0378">Hydrolase</keyword>
<evidence type="ECO:0000313" key="4">
    <source>
        <dbReference type="Proteomes" id="UP000076798"/>
    </source>
</evidence>
<dbReference type="Pfam" id="PF07859">
    <property type="entry name" value="Abhydrolase_3"/>
    <property type="match status" value="1"/>
</dbReference>
<sequence length="333" mass="36212">MTSKNAQYSFGDPEWDVISSHILAQVPPDAPFDLALIRTQISVDIIPILKAALPFQETGISVENHEVDVEGGKIIVRSYIPDGESPAHTFPLYTWFHGGGFMAGDLEADDIDLRILAHSEKISVISVDYRLAPEYKFPTQLEDVLCAVKWALDNAALLRIDVAKGLIVGGASAGGNLAAQVALQGRDDPVLSGKITGQVLQIPWLAVPAGYPEKYKEDLRSIDDLKDSPFLTAQILDKSAELAKLDPHSPKFSPLLAESLKGLPKAIILIAGRDPLRDEAIVYERLLKEAGVEVRAKVYAGCPHAFAWGNPGTAAAKEFRKDTVEGIRWMLGK</sequence>
<dbReference type="GO" id="GO:0016787">
    <property type="term" value="F:hydrolase activity"/>
    <property type="evidence" value="ECO:0007669"/>
    <property type="project" value="UniProtKB-KW"/>
</dbReference>
<evidence type="ECO:0000256" key="1">
    <source>
        <dbReference type="ARBA" id="ARBA00022801"/>
    </source>
</evidence>
<evidence type="ECO:0000313" key="3">
    <source>
        <dbReference type="EMBL" id="KZT34669.1"/>
    </source>
</evidence>
<dbReference type="Gene3D" id="3.40.50.1820">
    <property type="entry name" value="alpha/beta hydrolase"/>
    <property type="match status" value="1"/>
</dbReference>
<evidence type="ECO:0000259" key="2">
    <source>
        <dbReference type="Pfam" id="PF07859"/>
    </source>
</evidence>
<dbReference type="OrthoDB" id="408631at2759"/>
<dbReference type="InterPro" id="IPR050300">
    <property type="entry name" value="GDXG_lipolytic_enzyme"/>
</dbReference>
<proteinExistence type="predicted"/>
<dbReference type="STRING" id="1314776.A0A165ZV49"/>
<dbReference type="AlphaFoldDB" id="A0A165ZV49"/>
<keyword evidence="4" id="KW-1185">Reference proteome</keyword>
<gene>
    <name evidence="3" type="ORF">SISSUDRAFT_1052468</name>
</gene>